<comment type="similarity">
    <text evidence="2">Belongs to the bacterial sugar transferase family.</text>
</comment>
<dbReference type="EMBL" id="QMPY01000143">
    <property type="protein sequence ID" value="RLE06852.1"/>
    <property type="molecule type" value="Genomic_DNA"/>
</dbReference>
<protein>
    <submittedName>
        <fullName evidence="9">Sugar transferase</fullName>
    </submittedName>
</protein>
<evidence type="ECO:0000313" key="9">
    <source>
        <dbReference type="EMBL" id="RLE06852.1"/>
    </source>
</evidence>
<evidence type="ECO:0000256" key="4">
    <source>
        <dbReference type="ARBA" id="ARBA00022692"/>
    </source>
</evidence>
<keyword evidence="5 7" id="KW-1133">Transmembrane helix</keyword>
<keyword evidence="4 7" id="KW-0812">Transmembrane</keyword>
<evidence type="ECO:0000256" key="5">
    <source>
        <dbReference type="ARBA" id="ARBA00022989"/>
    </source>
</evidence>
<organism evidence="9 10">
    <name type="scientific">Aerophobetes bacterium</name>
    <dbReference type="NCBI Taxonomy" id="2030807"/>
    <lineage>
        <taxon>Bacteria</taxon>
        <taxon>Candidatus Aerophobota</taxon>
    </lineage>
</organism>
<sequence length="267" mass="30998">RWEDIRKFIKERKADEVIIADSGLDHEKTLNIIFSCQKEGIGIWIKPGIYEAMMGKLEIAHIGDIPLIKLKNEPLKGRDKVVKRGMDVLLSLLILVFSLPILLLIPFLIRMESRGSSLYRQKRVGEKGRIYEIYKFRSMFENAEEGTGPVLAGQNDERVTRVGSWLRRTHLDELPQLFNVLKGEMSLIGPRPERPVFVEKFTREIPGYFRRFIVKPGITGLAQLYGDYDTSAQNKIKYDLAYINNWSLGLDLKIFFMSLEIILRRRR</sequence>
<gene>
    <name evidence="9" type="ORF">DRZ78_03985</name>
</gene>
<keyword evidence="6 7" id="KW-0472">Membrane</keyword>
<dbReference type="Gene3D" id="3.40.50.720">
    <property type="entry name" value="NAD(P)-binding Rossmann-like Domain"/>
    <property type="match status" value="1"/>
</dbReference>
<dbReference type="InterPro" id="IPR017475">
    <property type="entry name" value="EPS_sugar_tfrase"/>
</dbReference>
<dbReference type="AlphaFoldDB" id="A0A662CYI0"/>
<evidence type="ECO:0000256" key="2">
    <source>
        <dbReference type="ARBA" id="ARBA00006464"/>
    </source>
</evidence>
<keyword evidence="3 9" id="KW-0808">Transferase</keyword>
<dbReference type="NCBIfam" id="TIGR03025">
    <property type="entry name" value="EPS_sugtrans"/>
    <property type="match status" value="1"/>
</dbReference>
<evidence type="ECO:0000256" key="6">
    <source>
        <dbReference type="ARBA" id="ARBA00023136"/>
    </source>
</evidence>
<proteinExistence type="inferred from homology"/>
<evidence type="ECO:0000313" key="10">
    <source>
        <dbReference type="Proteomes" id="UP000277457"/>
    </source>
</evidence>
<dbReference type="Pfam" id="PF02397">
    <property type="entry name" value="Bac_transf"/>
    <property type="match status" value="1"/>
</dbReference>
<feature type="domain" description="Bacterial sugar transferase" evidence="8">
    <location>
        <begin position="83"/>
        <end position="263"/>
    </location>
</feature>
<reference evidence="9 10" key="1">
    <citation type="submission" date="2018-06" db="EMBL/GenBank/DDBJ databases">
        <title>Extensive metabolic versatility and redundancy in microbially diverse, dynamic hydrothermal sediments.</title>
        <authorList>
            <person name="Dombrowski N."/>
            <person name="Teske A."/>
            <person name="Baker B.J."/>
        </authorList>
    </citation>
    <scope>NUCLEOTIDE SEQUENCE [LARGE SCALE GENOMIC DNA]</scope>
    <source>
        <strain evidence="9">B7_G13</strain>
    </source>
</reference>
<evidence type="ECO:0000256" key="3">
    <source>
        <dbReference type="ARBA" id="ARBA00022679"/>
    </source>
</evidence>
<evidence type="ECO:0000256" key="7">
    <source>
        <dbReference type="SAM" id="Phobius"/>
    </source>
</evidence>
<feature type="non-terminal residue" evidence="9">
    <location>
        <position position="1"/>
    </location>
</feature>
<name>A0A662CYI0_UNCAE</name>
<dbReference type="PANTHER" id="PTHR30576">
    <property type="entry name" value="COLANIC BIOSYNTHESIS UDP-GLUCOSE LIPID CARRIER TRANSFERASE"/>
    <property type="match status" value="1"/>
</dbReference>
<dbReference type="Proteomes" id="UP000277457">
    <property type="component" value="Unassembled WGS sequence"/>
</dbReference>
<evidence type="ECO:0000259" key="8">
    <source>
        <dbReference type="Pfam" id="PF02397"/>
    </source>
</evidence>
<dbReference type="GO" id="GO:0016020">
    <property type="term" value="C:membrane"/>
    <property type="evidence" value="ECO:0007669"/>
    <property type="project" value="UniProtKB-SubCell"/>
</dbReference>
<dbReference type="GO" id="GO:0016780">
    <property type="term" value="F:phosphotransferase activity, for other substituted phosphate groups"/>
    <property type="evidence" value="ECO:0007669"/>
    <property type="project" value="TreeGrafter"/>
</dbReference>
<evidence type="ECO:0000256" key="1">
    <source>
        <dbReference type="ARBA" id="ARBA00004141"/>
    </source>
</evidence>
<comment type="subcellular location">
    <subcellularLocation>
        <location evidence="1">Membrane</location>
        <topology evidence="1">Multi-pass membrane protein</topology>
    </subcellularLocation>
</comment>
<comment type="caution">
    <text evidence="9">The sequence shown here is derived from an EMBL/GenBank/DDBJ whole genome shotgun (WGS) entry which is preliminary data.</text>
</comment>
<dbReference type="PANTHER" id="PTHR30576:SF0">
    <property type="entry name" value="UNDECAPRENYL-PHOSPHATE N-ACETYLGALACTOSAMINYL 1-PHOSPHATE TRANSFERASE-RELATED"/>
    <property type="match status" value="1"/>
</dbReference>
<feature type="transmembrane region" description="Helical" evidence="7">
    <location>
        <begin position="88"/>
        <end position="109"/>
    </location>
</feature>
<dbReference type="InterPro" id="IPR003362">
    <property type="entry name" value="Bact_transf"/>
</dbReference>
<accession>A0A662CYI0</accession>